<keyword evidence="1" id="KW-0802">TPR repeat</keyword>
<keyword evidence="2" id="KW-0732">Signal</keyword>
<dbReference type="InterPro" id="IPR011990">
    <property type="entry name" value="TPR-like_helical_dom_sf"/>
</dbReference>
<dbReference type="PROSITE" id="PS50005">
    <property type="entry name" value="TPR"/>
    <property type="match status" value="1"/>
</dbReference>
<organism evidence="3 4">
    <name type="scientific">Chitinophaga filiformis</name>
    <name type="common">Myxococcus filiformis</name>
    <name type="synonym">Flexibacter filiformis</name>
    <dbReference type="NCBI Taxonomy" id="104663"/>
    <lineage>
        <taxon>Bacteria</taxon>
        <taxon>Pseudomonadati</taxon>
        <taxon>Bacteroidota</taxon>
        <taxon>Chitinophagia</taxon>
        <taxon>Chitinophagales</taxon>
        <taxon>Chitinophagaceae</taxon>
        <taxon>Chitinophaga</taxon>
    </lineage>
</organism>
<dbReference type="RefSeq" id="WP_089828654.1">
    <property type="nucleotide sequence ID" value="NZ_FNBN01000001.1"/>
</dbReference>
<dbReference type="Gene3D" id="1.25.40.10">
    <property type="entry name" value="Tetratricopeptide repeat domain"/>
    <property type="match status" value="1"/>
</dbReference>
<dbReference type="OrthoDB" id="645813at2"/>
<name>A0A1G7HKU8_CHIFI</name>
<feature type="repeat" description="TPR" evidence="1">
    <location>
        <begin position="146"/>
        <end position="179"/>
    </location>
</feature>
<dbReference type="EMBL" id="FNBN01000001">
    <property type="protein sequence ID" value="SDF00981.1"/>
    <property type="molecule type" value="Genomic_DNA"/>
</dbReference>
<dbReference type="SUPFAM" id="SSF48452">
    <property type="entry name" value="TPR-like"/>
    <property type="match status" value="1"/>
</dbReference>
<proteinExistence type="predicted"/>
<sequence>MLLRKTTFAILISVPLWANAQEITLNQDSINQIRTVVTKELIAPALEDKNTTPDWNKIERNAKKKYGLIGEEKIYGARMIYHYEKKDWENFGKYYALYYKTAYSRSEYHINNLSWPIFEHITDRSILNVAINTMKYSIEHFDQTNYQAYDTYANLLYKTGNKQKAIEWQEKAVKALPDHKEIANNLEKMKKNEPTWN</sequence>
<evidence type="ECO:0000256" key="2">
    <source>
        <dbReference type="SAM" id="SignalP"/>
    </source>
</evidence>
<reference evidence="3 4" key="1">
    <citation type="submission" date="2016-10" db="EMBL/GenBank/DDBJ databases">
        <authorList>
            <person name="de Groot N.N."/>
        </authorList>
    </citation>
    <scope>NUCLEOTIDE SEQUENCE [LARGE SCALE GENOMIC DNA]</scope>
    <source>
        <strain evidence="3 4">DSM 527</strain>
    </source>
</reference>
<evidence type="ECO:0000313" key="3">
    <source>
        <dbReference type="EMBL" id="SDF00981.1"/>
    </source>
</evidence>
<feature type="chain" id="PRO_5011466406" evidence="2">
    <location>
        <begin position="21"/>
        <end position="197"/>
    </location>
</feature>
<accession>A0A1G7HKU8</accession>
<feature type="signal peptide" evidence="2">
    <location>
        <begin position="1"/>
        <end position="20"/>
    </location>
</feature>
<dbReference type="STRING" id="104663.SAMN04488121_101509"/>
<dbReference type="Proteomes" id="UP000199045">
    <property type="component" value="Unassembled WGS sequence"/>
</dbReference>
<dbReference type="InterPro" id="IPR019734">
    <property type="entry name" value="TPR_rpt"/>
</dbReference>
<evidence type="ECO:0000256" key="1">
    <source>
        <dbReference type="PROSITE-ProRule" id="PRU00339"/>
    </source>
</evidence>
<evidence type="ECO:0000313" key="4">
    <source>
        <dbReference type="Proteomes" id="UP000199045"/>
    </source>
</evidence>
<protein>
    <submittedName>
        <fullName evidence="3">Uncharacterized protein</fullName>
    </submittedName>
</protein>
<gene>
    <name evidence="3" type="ORF">SAMN04488121_101509</name>
</gene>
<dbReference type="AlphaFoldDB" id="A0A1G7HKU8"/>